<proteinExistence type="predicted"/>
<evidence type="ECO:0000313" key="6">
    <source>
        <dbReference type="Proteomes" id="UP000017819"/>
    </source>
</evidence>
<dbReference type="InterPro" id="IPR007657">
    <property type="entry name" value="Glycosyltransferase_61"/>
</dbReference>
<reference evidence="5 6" key="1">
    <citation type="journal article" date="2014" name="Genome Announc.">
        <title>Draft Genome Sequence of Lutibaculum baratangense Strain AMV1T, Isolated from a Mud Volcano in Andamans, India.</title>
        <authorList>
            <person name="Singh A."/>
            <person name="Sreenivas A."/>
            <person name="Sathyanarayana Reddy G."/>
            <person name="Pinnaka A.K."/>
            <person name="Shivaji S."/>
        </authorList>
    </citation>
    <scope>NUCLEOTIDE SEQUENCE [LARGE SCALE GENOMIC DNA]</scope>
    <source>
        <strain evidence="5 6">AMV1</strain>
    </source>
</reference>
<accession>V4RQB2</accession>
<organism evidence="5 6">
    <name type="scientific">Lutibaculum baratangense AMV1</name>
    <dbReference type="NCBI Taxonomy" id="631454"/>
    <lineage>
        <taxon>Bacteria</taxon>
        <taxon>Pseudomonadati</taxon>
        <taxon>Pseudomonadota</taxon>
        <taxon>Alphaproteobacteria</taxon>
        <taxon>Hyphomicrobiales</taxon>
        <taxon>Tepidamorphaceae</taxon>
        <taxon>Lutibaculum</taxon>
    </lineage>
</organism>
<gene>
    <name evidence="5" type="ORF">N177_0123</name>
</gene>
<keyword evidence="3" id="KW-0325">Glycoprotein</keyword>
<keyword evidence="2" id="KW-0808">Transferase</keyword>
<protein>
    <recommendedName>
        <fullName evidence="4">Glycosyltransferase 61 catalytic domain-containing protein</fullName>
    </recommendedName>
</protein>
<evidence type="ECO:0000259" key="4">
    <source>
        <dbReference type="Pfam" id="PF04577"/>
    </source>
</evidence>
<sequence>MARQDFTATDGRDAVAGGLGEGYVGATASEPFGYSYTAHDAKRSWRVEQRRTSSRLFAFRARNARPLSPSLIPVAIEGRLLRDTQMFTGYEREIWDPYLFASGAEGYAYDLPQPTIVTRPVILLPGLGSFYYHFIFDVIGALAMVPPTEWKNRLALFAQAPSPGPMLPWQNEIVSMMSIPQCQTYQGFGNNIFQDAIVCSYPSQDNAVSPSIVRFLRQRLGFPSHGPQAGKRIFFTRTGARAMGEERRRLVNDMAERYGFRCVDPMRLSVRQQRQVLSNCSVFMCEAGSGLANMLFLPEGATVVTLGTKLTFKDYFCPVAGALNLESHVVLSDVQRMFPRHQFLWSNFIPDLDMAALERCLKEVVKA</sequence>
<dbReference type="STRING" id="631454.N177_0123"/>
<dbReference type="eggNOG" id="COG4421">
    <property type="taxonomic scope" value="Bacteria"/>
</dbReference>
<feature type="domain" description="Glycosyltransferase 61 catalytic" evidence="4">
    <location>
        <begin position="131"/>
        <end position="304"/>
    </location>
</feature>
<dbReference type="GO" id="GO:0016757">
    <property type="term" value="F:glycosyltransferase activity"/>
    <property type="evidence" value="ECO:0007669"/>
    <property type="project" value="UniProtKB-KW"/>
</dbReference>
<dbReference type="PANTHER" id="PTHR20961">
    <property type="entry name" value="GLYCOSYLTRANSFERASE"/>
    <property type="match status" value="1"/>
</dbReference>
<dbReference type="OrthoDB" id="7843421at2"/>
<dbReference type="AlphaFoldDB" id="V4RQB2"/>
<dbReference type="Proteomes" id="UP000017819">
    <property type="component" value="Unassembled WGS sequence"/>
</dbReference>
<evidence type="ECO:0000256" key="2">
    <source>
        <dbReference type="ARBA" id="ARBA00022679"/>
    </source>
</evidence>
<dbReference type="InterPro" id="IPR049625">
    <property type="entry name" value="Glyco_transf_61_cat"/>
</dbReference>
<dbReference type="EMBL" id="AWXZ01000005">
    <property type="protein sequence ID" value="ESR27429.1"/>
    <property type="molecule type" value="Genomic_DNA"/>
</dbReference>
<dbReference type="RefSeq" id="WP_023430281.1">
    <property type="nucleotide sequence ID" value="NZ_AWXZ01000005.1"/>
</dbReference>
<evidence type="ECO:0000256" key="1">
    <source>
        <dbReference type="ARBA" id="ARBA00022676"/>
    </source>
</evidence>
<evidence type="ECO:0000313" key="5">
    <source>
        <dbReference type="EMBL" id="ESR27429.1"/>
    </source>
</evidence>
<keyword evidence="6" id="KW-1185">Reference proteome</keyword>
<name>V4RQB2_9HYPH</name>
<keyword evidence="1" id="KW-0328">Glycosyltransferase</keyword>
<dbReference type="Pfam" id="PF04577">
    <property type="entry name" value="Glyco_transf_61"/>
    <property type="match status" value="1"/>
</dbReference>
<comment type="caution">
    <text evidence="5">The sequence shown here is derived from an EMBL/GenBank/DDBJ whole genome shotgun (WGS) entry which is preliminary data.</text>
</comment>
<evidence type="ECO:0000256" key="3">
    <source>
        <dbReference type="ARBA" id="ARBA00023180"/>
    </source>
</evidence>